<dbReference type="SUPFAM" id="SSF46767">
    <property type="entry name" value="Methylated DNA-protein cysteine methyltransferase, C-terminal domain"/>
    <property type="match status" value="1"/>
</dbReference>
<dbReference type="SUPFAM" id="SSF53155">
    <property type="entry name" value="Methylated DNA-protein cysteine methyltransferase domain"/>
    <property type="match status" value="1"/>
</dbReference>
<evidence type="ECO:0000256" key="1">
    <source>
        <dbReference type="ARBA" id="ARBA00001286"/>
    </source>
</evidence>
<evidence type="ECO:0000256" key="3">
    <source>
        <dbReference type="ARBA" id="ARBA00022490"/>
    </source>
</evidence>
<evidence type="ECO:0000256" key="5">
    <source>
        <dbReference type="ARBA" id="ARBA00022679"/>
    </source>
</evidence>
<dbReference type="InterPro" id="IPR008332">
    <property type="entry name" value="MethylG_MeTrfase_N"/>
</dbReference>
<keyword evidence="6 9" id="KW-0227">DNA damage</keyword>
<evidence type="ECO:0000313" key="12">
    <source>
        <dbReference type="EMBL" id="RBW69380.1"/>
    </source>
</evidence>
<evidence type="ECO:0000256" key="8">
    <source>
        <dbReference type="ARBA" id="ARBA00049348"/>
    </source>
</evidence>
<comment type="catalytic activity">
    <reaction evidence="8 9">
        <text>a 6-O-methyl-2'-deoxyguanosine in DNA + L-cysteinyl-[protein] = S-methyl-L-cysteinyl-[protein] + a 2'-deoxyguanosine in DNA</text>
        <dbReference type="Rhea" id="RHEA:24000"/>
        <dbReference type="Rhea" id="RHEA-COMP:10131"/>
        <dbReference type="Rhea" id="RHEA-COMP:10132"/>
        <dbReference type="Rhea" id="RHEA-COMP:11367"/>
        <dbReference type="Rhea" id="RHEA-COMP:11368"/>
        <dbReference type="ChEBI" id="CHEBI:29950"/>
        <dbReference type="ChEBI" id="CHEBI:82612"/>
        <dbReference type="ChEBI" id="CHEBI:85445"/>
        <dbReference type="ChEBI" id="CHEBI:85448"/>
        <dbReference type="EC" id="2.1.1.63"/>
    </reaction>
</comment>
<dbReference type="NCBIfam" id="TIGR00589">
    <property type="entry name" value="ogt"/>
    <property type="match status" value="1"/>
</dbReference>
<protein>
    <recommendedName>
        <fullName evidence="9">Methylated-DNA--protein-cysteine methyltransferase</fullName>
        <ecNumber evidence="9">2.1.1.63</ecNumber>
    </recommendedName>
    <alternativeName>
        <fullName evidence="9">6-O-methylguanine-DNA methyltransferase</fullName>
        <shortName evidence="9">MGMT</shortName>
    </alternativeName>
    <alternativeName>
        <fullName evidence="9">O-6-methylguanine-DNA-alkyltransferase</fullName>
    </alternativeName>
</protein>
<reference evidence="12 13" key="1">
    <citation type="submission" date="2018-07" db="EMBL/GenBank/DDBJ databases">
        <title>Lottiidibacillus patelloidae gen. nov., sp. nov., isolated from the intestinal tract of a marine limpet and the reclassification of B. taeanensis BH030017T, B. algicola KMM 3737T and B. hwajinpoensis SW-72T as genus Lottiidibacillus.</title>
        <authorList>
            <person name="Liu R."/>
            <person name="Huang Z."/>
        </authorList>
    </citation>
    <scope>NUCLEOTIDE SEQUENCE [LARGE SCALE GENOMIC DNA]</scope>
    <source>
        <strain evidence="12 13">BH030017</strain>
    </source>
</reference>
<keyword evidence="5 9" id="KW-0808">Transferase</keyword>
<dbReference type="InterPro" id="IPR023546">
    <property type="entry name" value="MGMT"/>
</dbReference>
<dbReference type="FunFam" id="1.10.10.10:FF:000214">
    <property type="entry name" value="Methylated-DNA--protein-cysteine methyltransferase"/>
    <property type="match status" value="1"/>
</dbReference>
<comment type="similarity">
    <text evidence="2 9">Belongs to the MGMT family.</text>
</comment>
<dbReference type="InterPro" id="IPR036631">
    <property type="entry name" value="MGMT_N_sf"/>
</dbReference>
<gene>
    <name evidence="12" type="ORF">DS031_12150</name>
</gene>
<evidence type="ECO:0000259" key="11">
    <source>
        <dbReference type="Pfam" id="PF02870"/>
    </source>
</evidence>
<comment type="caution">
    <text evidence="12">The sequence shown here is derived from an EMBL/GenBank/DDBJ whole genome shotgun (WGS) entry which is preliminary data.</text>
</comment>
<dbReference type="GO" id="GO:0003908">
    <property type="term" value="F:methylated-DNA-[protein]-cysteine S-methyltransferase activity"/>
    <property type="evidence" value="ECO:0007669"/>
    <property type="project" value="UniProtKB-UniRule"/>
</dbReference>
<feature type="domain" description="Methylated-DNA-[protein]-cysteine S-methyltransferase DNA binding" evidence="10">
    <location>
        <begin position="91"/>
        <end position="170"/>
    </location>
</feature>
<dbReference type="RefSeq" id="WP_113806352.1">
    <property type="nucleotide sequence ID" value="NZ_QOCW01000011.1"/>
</dbReference>
<dbReference type="PANTHER" id="PTHR10815">
    <property type="entry name" value="METHYLATED-DNA--PROTEIN-CYSTEINE METHYLTRANSFERASE"/>
    <property type="match status" value="1"/>
</dbReference>
<evidence type="ECO:0000256" key="9">
    <source>
        <dbReference type="HAMAP-Rule" id="MF_00772"/>
    </source>
</evidence>
<comment type="function">
    <text evidence="9">Involved in the cellular defense against the biological effects of O6-methylguanine (O6-MeG) and O4-methylthymine (O4-MeT) in DNA. Repairs the methylated nucleobase in DNA by stoichiometrically transferring the methyl group to a cysteine residue in the enzyme. This is a suicide reaction: the enzyme is irreversibly inactivated.</text>
</comment>
<dbReference type="Proteomes" id="UP000253314">
    <property type="component" value="Unassembled WGS sequence"/>
</dbReference>
<dbReference type="HAMAP" id="MF_00772">
    <property type="entry name" value="OGT"/>
    <property type="match status" value="1"/>
</dbReference>
<proteinExistence type="inferred from homology"/>
<evidence type="ECO:0000256" key="4">
    <source>
        <dbReference type="ARBA" id="ARBA00022603"/>
    </source>
</evidence>
<dbReference type="InterPro" id="IPR001497">
    <property type="entry name" value="MethylDNA_cys_MeTrfase_AS"/>
</dbReference>
<dbReference type="Pfam" id="PF01035">
    <property type="entry name" value="DNA_binding_1"/>
    <property type="match status" value="1"/>
</dbReference>
<accession>A0A366XSM3</accession>
<keyword evidence="7 9" id="KW-0234">DNA repair</keyword>
<evidence type="ECO:0000256" key="7">
    <source>
        <dbReference type="ARBA" id="ARBA00023204"/>
    </source>
</evidence>
<comment type="subcellular location">
    <subcellularLocation>
        <location evidence="9">Cytoplasm</location>
    </subcellularLocation>
</comment>
<evidence type="ECO:0000313" key="13">
    <source>
        <dbReference type="Proteomes" id="UP000253314"/>
    </source>
</evidence>
<organism evidence="12 13">
    <name type="scientific">Bacillus taeanensis</name>
    <dbReference type="NCBI Taxonomy" id="273032"/>
    <lineage>
        <taxon>Bacteria</taxon>
        <taxon>Bacillati</taxon>
        <taxon>Bacillota</taxon>
        <taxon>Bacilli</taxon>
        <taxon>Bacillales</taxon>
        <taxon>Bacillaceae</taxon>
        <taxon>Bacillus</taxon>
    </lineage>
</organism>
<dbReference type="InterPro" id="IPR036388">
    <property type="entry name" value="WH-like_DNA-bd_sf"/>
</dbReference>
<dbReference type="PANTHER" id="PTHR10815:SF5">
    <property type="entry name" value="METHYLATED-DNA--PROTEIN-CYSTEINE METHYLTRANSFERASE"/>
    <property type="match status" value="1"/>
</dbReference>
<feature type="active site" description="Nucleophile; methyl group acceptor" evidence="9">
    <location>
        <position position="142"/>
    </location>
</feature>
<feature type="domain" description="Methylguanine DNA methyltransferase ribonuclease-like" evidence="11">
    <location>
        <begin position="8"/>
        <end position="87"/>
    </location>
</feature>
<dbReference type="InterPro" id="IPR036217">
    <property type="entry name" value="MethylDNA_cys_MeTrfase_DNAb"/>
</dbReference>
<dbReference type="GO" id="GO:0032259">
    <property type="term" value="P:methylation"/>
    <property type="evidence" value="ECO:0007669"/>
    <property type="project" value="UniProtKB-KW"/>
</dbReference>
<dbReference type="EC" id="2.1.1.63" evidence="9"/>
<dbReference type="PROSITE" id="PS00374">
    <property type="entry name" value="MGMT"/>
    <property type="match status" value="1"/>
</dbReference>
<name>A0A366XSM3_9BACI</name>
<evidence type="ECO:0000256" key="6">
    <source>
        <dbReference type="ARBA" id="ARBA00022763"/>
    </source>
</evidence>
<dbReference type="Pfam" id="PF02870">
    <property type="entry name" value="Methyltransf_1N"/>
    <property type="match status" value="1"/>
</dbReference>
<dbReference type="EMBL" id="QOCW01000011">
    <property type="protein sequence ID" value="RBW69380.1"/>
    <property type="molecule type" value="Genomic_DNA"/>
</dbReference>
<dbReference type="InterPro" id="IPR014048">
    <property type="entry name" value="MethylDNA_cys_MeTrfase_DNA-bd"/>
</dbReference>
<evidence type="ECO:0000256" key="2">
    <source>
        <dbReference type="ARBA" id="ARBA00008711"/>
    </source>
</evidence>
<comment type="miscellaneous">
    <text evidence="9">This enzyme catalyzes only one turnover and therefore is not strictly catalytic. According to one definition, an enzyme is a biocatalyst that acts repeatedly and over many reaction cycles.</text>
</comment>
<dbReference type="Gene3D" id="3.30.160.70">
    <property type="entry name" value="Methylated DNA-protein cysteine methyltransferase domain"/>
    <property type="match status" value="1"/>
</dbReference>
<keyword evidence="13" id="KW-1185">Reference proteome</keyword>
<dbReference type="OrthoDB" id="9802228at2"/>
<dbReference type="GO" id="GO:0005737">
    <property type="term" value="C:cytoplasm"/>
    <property type="evidence" value="ECO:0007669"/>
    <property type="project" value="UniProtKB-SubCell"/>
</dbReference>
<dbReference type="CDD" id="cd06445">
    <property type="entry name" value="ATase"/>
    <property type="match status" value="1"/>
</dbReference>
<dbReference type="GO" id="GO:0006307">
    <property type="term" value="P:DNA alkylation repair"/>
    <property type="evidence" value="ECO:0007669"/>
    <property type="project" value="UniProtKB-UniRule"/>
</dbReference>
<dbReference type="AlphaFoldDB" id="A0A366XSM3"/>
<keyword evidence="3 9" id="KW-0963">Cytoplasm</keyword>
<sequence>MSHKPIVCYGEMESPLGPLTVVSTNEGICKLQFGSVEETLPSIKAWAKKHFLKIEVGNDETILQDVYSQLNEYFIGEREQFDIPIDLYGTPFQQKVWNSLRSIEYAETNSYKEVAQAIGAPKAVRAIGSANNKNPVPIIIPCHRVIGSNGALVGYGGGLSKKEYLLQLEKNNAARLTS</sequence>
<keyword evidence="4 9" id="KW-0489">Methyltransferase</keyword>
<dbReference type="Gene3D" id="1.10.10.10">
    <property type="entry name" value="Winged helix-like DNA-binding domain superfamily/Winged helix DNA-binding domain"/>
    <property type="match status" value="1"/>
</dbReference>
<comment type="catalytic activity">
    <reaction evidence="1 9">
        <text>a 4-O-methyl-thymidine in DNA + L-cysteinyl-[protein] = a thymidine in DNA + S-methyl-L-cysteinyl-[protein]</text>
        <dbReference type="Rhea" id="RHEA:53428"/>
        <dbReference type="Rhea" id="RHEA-COMP:10131"/>
        <dbReference type="Rhea" id="RHEA-COMP:10132"/>
        <dbReference type="Rhea" id="RHEA-COMP:13555"/>
        <dbReference type="Rhea" id="RHEA-COMP:13556"/>
        <dbReference type="ChEBI" id="CHEBI:29950"/>
        <dbReference type="ChEBI" id="CHEBI:82612"/>
        <dbReference type="ChEBI" id="CHEBI:137386"/>
        <dbReference type="ChEBI" id="CHEBI:137387"/>
        <dbReference type="EC" id="2.1.1.63"/>
    </reaction>
</comment>
<evidence type="ECO:0000259" key="10">
    <source>
        <dbReference type="Pfam" id="PF01035"/>
    </source>
</evidence>